<evidence type="ECO:0000256" key="1">
    <source>
        <dbReference type="ARBA" id="ARBA00004123"/>
    </source>
</evidence>
<feature type="compositionally biased region" description="Polar residues" evidence="3">
    <location>
        <begin position="1214"/>
        <end position="1224"/>
    </location>
</feature>
<dbReference type="InterPro" id="IPR053271">
    <property type="entry name" value="DDT_domain"/>
</dbReference>
<dbReference type="GO" id="GO:0005634">
    <property type="term" value="C:nucleus"/>
    <property type="evidence" value="ECO:0007669"/>
    <property type="project" value="UniProtKB-SubCell"/>
</dbReference>
<dbReference type="Pfam" id="PF02791">
    <property type="entry name" value="DDT"/>
    <property type="match status" value="1"/>
</dbReference>
<sequence length="1557" mass="174905">MAESGHSADTGDARRRKQQKKMTKLLAKAWGLSESEPFQESSSSKTNSPLDLTAIGIALDGGAYKHSTSGWEKFATDLGCVYNRHILRKGEHAGKARNHLEEVCRQLSKVDAKLGELAMKSTPPPDHDKKRKQSDKGEVHIPKKKHVANRHSINNTETLTLSQRETKAMEALGIYIEECGGEREQVNSFRCKVSQRPGGRFDTVFFTAEGRRMKSMIDVARFLNLLSANETKDNITASSSAPHKKHNASRNLVNNGRPRNHRECESERKKLRKELDKLIKAHGKATKALDEFRNDNRRDRYPIDDDILIEEKEAKKKSAQNHSNRAIRKPDIDGFPGIPPHCLPDLLLVWDFFCTFGRALSLDPIGLDDFVAALTFSAHHVQETEKSGFENNDQPIPVYIMEAHLALLKMLLQDPVSDEWWWSTLETEELDGDGGDGDIAGKKGAGVTSECDEELIPAMKVDMVALLGKEEDPSVTTRWLQALEDVRIRKTNSGGPIKSAVKSAIAITTNQDVKLYLKRALRKWKGNSAGFTKRAVLWLVNRVREARPDLWGRKVSKQEVDEQVRKVAHEASLAMSQIEEEENDEMNLEDSDEASDWEDEEESDEDDEDYVEEEETSSNGLHRGKSVGGTQKKDDNTPVTSSIPLKPPPTIVDLLLPPSKPLAATELVSPFTWPCLAGATACRVLHRYKRLKNEVDDNLRTFRELPCLSVAERRRREAIAPQRIFSECAALDIDGVNPLEQSINHLCDGKSYHELSPLQRLCILRLLVEAGYDTHRVNQCVEDNFKARINAGKALEAEERRAKRVAKEETSAAEAKARERLAAEAKATFFNRKRREIARNNKHTGEFTSEYIAGLTDDDIIEFDEDTKAEYESLPTVDGFNRSEVNTMVAKIQEEEAFDTHALLVLTMDEIQAREESTLASMEERLAQYGDVDSVYQVHTDRETSAKIDKLRREISTFEQATLSLPHMRAAAVESLKDAIEDGTVKALRAAIKSAKLAKLTGIDDDTDGVWALDLLRDAALELKTAERRKRVTEAHKDLIAKRNKCFIRTDPLGQDRYRNNFWHFDNDESGRVWVESDYVLKDCSCDETTSIDLCVDTNLVIGKKTASIGACDEVKDLLYDELELSMNNDQKEVFLQFCNQEYHSSSMVSTLVRQHWGCHVTDQSLRVLVKNLSGRGVREGQLKTALKEILEASGLSAAPSESSQQNANEQQSRPESSIMGSTAQHHDNQDGRSDNSEYQIDGDKDAFQQAKALAESKLDNTGSTVDTSLIVNISSAIGMRVRLRIVPDPVTAPKSVNYEMGTVLGWKTRRRQSQSIDSEQDTSEGVAGIDAQKEPVWRLALDKGGDMDLSCTDLIHGLTCMIKWKTQYKGYIEDDAPFLAYRNSMGRFCGRASDAPTSCSPSSFAKLLLKREQEHYMHLKNRSYENNWGGKSGARNAWMASIKEYGYDQKVIRDGLLTLEDAFFELSGGFKDDLDTQSDTGGTSCPNGRDLLNDENTRFDIELESLGTDIQALWNSRGTRAIFREIVECKYTGLRIVHSFKIILRFSHCSLYILTN</sequence>
<feature type="compositionally biased region" description="Basic residues" evidence="3">
    <location>
        <begin position="14"/>
        <end position="23"/>
    </location>
</feature>
<keyword evidence="2" id="KW-0539">Nucleus</keyword>
<feature type="compositionally biased region" description="Low complexity" evidence="3">
    <location>
        <begin position="1201"/>
        <end position="1212"/>
    </location>
</feature>
<feature type="region of interest" description="Disordered" evidence="3">
    <location>
        <begin position="573"/>
        <end position="648"/>
    </location>
</feature>
<name>A0A7S4VAH9_9STRA</name>
<feature type="region of interest" description="Disordered" evidence="3">
    <location>
        <begin position="1"/>
        <end position="26"/>
    </location>
</feature>
<dbReference type="SMART" id="SM00571">
    <property type="entry name" value="DDT"/>
    <property type="match status" value="1"/>
</dbReference>
<dbReference type="PANTHER" id="PTHR15546">
    <property type="entry name" value="BROMODOMAIN ADJACENT TO ZINC FINGER DOMAIN, 2A"/>
    <property type="match status" value="1"/>
</dbReference>
<dbReference type="InterPro" id="IPR028941">
    <property type="entry name" value="WHIM2_dom"/>
</dbReference>
<dbReference type="Pfam" id="PF15613">
    <property type="entry name" value="WSD"/>
    <property type="match status" value="1"/>
</dbReference>
<dbReference type="EMBL" id="HBNS01005044">
    <property type="protein sequence ID" value="CAE4586292.1"/>
    <property type="molecule type" value="Transcribed_RNA"/>
</dbReference>
<evidence type="ECO:0000313" key="5">
    <source>
        <dbReference type="EMBL" id="CAE4586292.1"/>
    </source>
</evidence>
<evidence type="ECO:0000256" key="2">
    <source>
        <dbReference type="ARBA" id="ARBA00023242"/>
    </source>
</evidence>
<accession>A0A7S4VAH9</accession>
<feature type="compositionally biased region" description="Basic and acidic residues" evidence="3">
    <location>
        <begin position="1225"/>
        <end position="1240"/>
    </location>
</feature>
<dbReference type="InterPro" id="IPR018501">
    <property type="entry name" value="DDT_dom"/>
</dbReference>
<dbReference type="PANTHER" id="PTHR15546:SF2">
    <property type="entry name" value="DDT DOMAIN-CONTAINING PROTEIN DDB_G0282237"/>
    <property type="match status" value="1"/>
</dbReference>
<comment type="subcellular location">
    <subcellularLocation>
        <location evidence="1">Nucleus</location>
    </subcellularLocation>
</comment>
<feature type="region of interest" description="Disordered" evidence="3">
    <location>
        <begin position="1196"/>
        <end position="1240"/>
    </location>
</feature>
<evidence type="ECO:0000259" key="4">
    <source>
        <dbReference type="PROSITE" id="PS50827"/>
    </source>
</evidence>
<feature type="region of interest" description="Disordered" evidence="3">
    <location>
        <begin position="118"/>
        <end position="139"/>
    </location>
</feature>
<organism evidence="5">
    <name type="scientific">Ditylum brightwellii</name>
    <dbReference type="NCBI Taxonomy" id="49249"/>
    <lineage>
        <taxon>Eukaryota</taxon>
        <taxon>Sar</taxon>
        <taxon>Stramenopiles</taxon>
        <taxon>Ochrophyta</taxon>
        <taxon>Bacillariophyta</taxon>
        <taxon>Mediophyceae</taxon>
        <taxon>Lithodesmiophycidae</taxon>
        <taxon>Lithodesmiales</taxon>
        <taxon>Lithodesmiaceae</taxon>
        <taxon>Ditylum</taxon>
    </lineage>
</organism>
<evidence type="ECO:0000256" key="3">
    <source>
        <dbReference type="SAM" id="MobiDB-lite"/>
    </source>
</evidence>
<dbReference type="PROSITE" id="PS50827">
    <property type="entry name" value="DDT"/>
    <property type="match status" value="1"/>
</dbReference>
<feature type="domain" description="DDT" evidence="4">
    <location>
        <begin position="340"/>
        <end position="417"/>
    </location>
</feature>
<feature type="region of interest" description="Disordered" evidence="3">
    <location>
        <begin position="234"/>
        <end position="268"/>
    </location>
</feature>
<gene>
    <name evidence="5" type="ORF">DBRI00130_LOCUS4097</name>
</gene>
<reference evidence="5" key="1">
    <citation type="submission" date="2021-01" db="EMBL/GenBank/DDBJ databases">
        <authorList>
            <person name="Corre E."/>
            <person name="Pelletier E."/>
            <person name="Niang G."/>
            <person name="Scheremetjew M."/>
            <person name="Finn R."/>
            <person name="Kale V."/>
            <person name="Holt S."/>
            <person name="Cochrane G."/>
            <person name="Meng A."/>
            <person name="Brown T."/>
            <person name="Cohen L."/>
        </authorList>
    </citation>
    <scope>NUCLEOTIDE SEQUENCE</scope>
    <source>
        <strain evidence="5">GSO104</strain>
    </source>
</reference>
<feature type="compositionally biased region" description="Acidic residues" evidence="3">
    <location>
        <begin position="578"/>
        <end position="616"/>
    </location>
</feature>
<protein>
    <recommendedName>
        <fullName evidence="4">DDT domain-containing protein</fullName>
    </recommendedName>
</protein>
<proteinExistence type="predicted"/>